<comment type="subcellular location">
    <subcellularLocation>
        <location evidence="1">Cell membrane</location>
        <topology evidence="1">Multi-pass membrane protein</topology>
    </subcellularLocation>
</comment>
<keyword evidence="5 7" id="KW-0472">Membrane</keyword>
<keyword evidence="6" id="KW-0175">Coiled coil</keyword>
<evidence type="ECO:0000313" key="9">
    <source>
        <dbReference type="EMBL" id="MFC6671232.1"/>
    </source>
</evidence>
<evidence type="ECO:0000256" key="5">
    <source>
        <dbReference type="ARBA" id="ARBA00023136"/>
    </source>
</evidence>
<sequence length="274" mass="29687">MLMLAALLSLLAAGLFWYAGRQPGAPVQAAPRKVARPALHPVLSALSLRSRLVLAALVLAGGAVGYRVGGAVPAALGAGGIAALALMILLWRRSTMKRQLRAQLPGFLNQITRRVTVGANLSQAVQQAVQHTDKPLQRVLLRARQRAQLGDELADAFHHEARRTGLAELDLIATVFNINHQYGGSIAGALDNLVRLLQQRERAQRELKAMTGETRFTALVLGAVPALMALYLLLVSPDYLLRMWHDDGGRQLLLAGAFMQLAGVLVLWRMVRSI</sequence>
<feature type="domain" description="Type II secretion system protein GspF" evidence="8">
    <location>
        <begin position="107"/>
        <end position="233"/>
    </location>
</feature>
<evidence type="ECO:0000256" key="6">
    <source>
        <dbReference type="SAM" id="Coils"/>
    </source>
</evidence>
<keyword evidence="2" id="KW-1003">Cell membrane</keyword>
<organism evidence="9 10">
    <name type="scientific">Marinobacterium aestuariivivens</name>
    <dbReference type="NCBI Taxonomy" id="1698799"/>
    <lineage>
        <taxon>Bacteria</taxon>
        <taxon>Pseudomonadati</taxon>
        <taxon>Pseudomonadota</taxon>
        <taxon>Gammaproteobacteria</taxon>
        <taxon>Oceanospirillales</taxon>
        <taxon>Oceanospirillaceae</taxon>
        <taxon>Marinobacterium</taxon>
    </lineage>
</organism>
<keyword evidence="10" id="KW-1185">Reference proteome</keyword>
<evidence type="ECO:0000256" key="2">
    <source>
        <dbReference type="ARBA" id="ARBA00022475"/>
    </source>
</evidence>
<dbReference type="PANTHER" id="PTHR35007:SF1">
    <property type="entry name" value="PILUS ASSEMBLY PROTEIN"/>
    <property type="match status" value="1"/>
</dbReference>
<dbReference type="InterPro" id="IPR018076">
    <property type="entry name" value="T2SS_GspF_dom"/>
</dbReference>
<dbReference type="Pfam" id="PF00482">
    <property type="entry name" value="T2SSF"/>
    <property type="match status" value="1"/>
</dbReference>
<reference evidence="10" key="1">
    <citation type="journal article" date="2019" name="Int. J. Syst. Evol. Microbiol.">
        <title>The Global Catalogue of Microorganisms (GCM) 10K type strain sequencing project: providing services to taxonomists for standard genome sequencing and annotation.</title>
        <authorList>
            <consortium name="The Broad Institute Genomics Platform"/>
            <consortium name="The Broad Institute Genome Sequencing Center for Infectious Disease"/>
            <person name="Wu L."/>
            <person name="Ma J."/>
        </authorList>
    </citation>
    <scope>NUCLEOTIDE SEQUENCE [LARGE SCALE GENOMIC DNA]</scope>
    <source>
        <strain evidence="10">NBRC 111756</strain>
    </source>
</reference>
<proteinExistence type="predicted"/>
<dbReference type="RefSeq" id="WP_379909742.1">
    <property type="nucleotide sequence ID" value="NZ_JBHSWE010000001.1"/>
</dbReference>
<keyword evidence="3 7" id="KW-0812">Transmembrane</keyword>
<evidence type="ECO:0000256" key="1">
    <source>
        <dbReference type="ARBA" id="ARBA00004651"/>
    </source>
</evidence>
<evidence type="ECO:0000256" key="7">
    <source>
        <dbReference type="SAM" id="Phobius"/>
    </source>
</evidence>
<dbReference type="EMBL" id="JBHSWE010000001">
    <property type="protein sequence ID" value="MFC6671232.1"/>
    <property type="molecule type" value="Genomic_DNA"/>
</dbReference>
<feature type="transmembrane region" description="Helical" evidence="7">
    <location>
        <begin position="71"/>
        <end position="91"/>
    </location>
</feature>
<name>A0ABW2A173_9GAMM</name>
<feature type="coiled-coil region" evidence="6">
    <location>
        <begin position="186"/>
        <end position="213"/>
    </location>
</feature>
<keyword evidence="4 7" id="KW-1133">Transmembrane helix</keyword>
<feature type="transmembrane region" description="Helical" evidence="7">
    <location>
        <begin position="216"/>
        <end position="233"/>
    </location>
</feature>
<comment type="caution">
    <text evidence="9">The sequence shown here is derived from an EMBL/GenBank/DDBJ whole genome shotgun (WGS) entry which is preliminary data.</text>
</comment>
<dbReference type="Proteomes" id="UP001596422">
    <property type="component" value="Unassembled WGS sequence"/>
</dbReference>
<dbReference type="InterPro" id="IPR042094">
    <property type="entry name" value="T2SS_GspF_sf"/>
</dbReference>
<evidence type="ECO:0000256" key="3">
    <source>
        <dbReference type="ARBA" id="ARBA00022692"/>
    </source>
</evidence>
<protein>
    <submittedName>
        <fullName evidence="9">Type II secretion system F family protein</fullName>
    </submittedName>
</protein>
<evidence type="ECO:0000313" key="10">
    <source>
        <dbReference type="Proteomes" id="UP001596422"/>
    </source>
</evidence>
<evidence type="ECO:0000256" key="4">
    <source>
        <dbReference type="ARBA" id="ARBA00022989"/>
    </source>
</evidence>
<evidence type="ECO:0000259" key="8">
    <source>
        <dbReference type="Pfam" id="PF00482"/>
    </source>
</evidence>
<gene>
    <name evidence="9" type="ORF">ACFQDL_14975</name>
</gene>
<dbReference type="PANTHER" id="PTHR35007">
    <property type="entry name" value="INTEGRAL MEMBRANE PROTEIN-RELATED"/>
    <property type="match status" value="1"/>
</dbReference>
<accession>A0ABW2A173</accession>
<feature type="transmembrane region" description="Helical" evidence="7">
    <location>
        <begin position="253"/>
        <end position="271"/>
    </location>
</feature>
<dbReference type="Gene3D" id="1.20.81.30">
    <property type="entry name" value="Type II secretion system (T2SS), domain F"/>
    <property type="match status" value="1"/>
</dbReference>